<sequence>MMKNKIIFISICILALSCKKEEDSGINKTPEPYSVPEKPVEWVLDFQDDFDGNSLNDQEWIIYDNSWSDNPEHMRRVEAVEVKDGILNLIVDKHPTDPNRYMTGGIAHKKNYLYGKFEFRVKMEHDPTASTSGVCLTWPESEQWPKDGEADIFETEYETDFWNTWIHYGTKDSSGKWQDSKYQKTHHIDKTQWNVVAMEWSPEYIKIYINGNLAWTLKDSDAIAKVPHHMCFQVEKDLNKASANPVKLYVDWVKIYSRVEK</sequence>
<dbReference type="EMBL" id="BQKB01000025">
    <property type="protein sequence ID" value="GJM53108.1"/>
    <property type="molecule type" value="Genomic_DNA"/>
</dbReference>
<accession>A0AAV5ARY6</accession>
<dbReference type="Gene3D" id="2.60.120.200">
    <property type="match status" value="1"/>
</dbReference>
<evidence type="ECO:0000313" key="6">
    <source>
        <dbReference type="Proteomes" id="UP001208692"/>
    </source>
</evidence>
<proteinExistence type="inferred from homology"/>
<evidence type="ECO:0000313" key="3">
    <source>
        <dbReference type="EMBL" id="GJM50067.1"/>
    </source>
</evidence>
<dbReference type="InterPro" id="IPR013320">
    <property type="entry name" value="ConA-like_dom_sf"/>
</dbReference>
<dbReference type="InterPro" id="IPR010496">
    <property type="entry name" value="AL/BT2_dom"/>
</dbReference>
<dbReference type="InterPro" id="IPR000757">
    <property type="entry name" value="Beta-glucanase-like"/>
</dbReference>
<name>A0AAV5ARY6_9FLAO</name>
<dbReference type="AlphaFoldDB" id="A0AAV5ARY6"/>
<dbReference type="GO" id="GO:0005975">
    <property type="term" value="P:carbohydrate metabolic process"/>
    <property type="evidence" value="ECO:0007669"/>
    <property type="project" value="InterPro"/>
</dbReference>
<comment type="similarity">
    <text evidence="1">Belongs to the glycosyl hydrolase 16 family.</text>
</comment>
<dbReference type="SUPFAM" id="SSF49899">
    <property type="entry name" value="Concanavalin A-like lectins/glucanases"/>
    <property type="match status" value="1"/>
</dbReference>
<evidence type="ECO:0000256" key="1">
    <source>
        <dbReference type="ARBA" id="ARBA00006865"/>
    </source>
</evidence>
<comment type="caution">
    <text evidence="3">The sequence shown here is derived from an EMBL/GenBank/DDBJ whole genome shotgun (WGS) entry which is preliminary data.</text>
</comment>
<reference evidence="3 6" key="1">
    <citation type="submission" date="2021-11" db="EMBL/GenBank/DDBJ databases">
        <title>Draft genome sequence of Capnocytophaga sp. strain KC07075 isolated from cat oral cavity.</title>
        <authorList>
            <person name="Suzuki M."/>
            <person name="Imaoka K."/>
            <person name="Kimura M."/>
            <person name="Morikawa S."/>
            <person name="Maeda K."/>
        </authorList>
    </citation>
    <scope>NUCLEOTIDE SEQUENCE</scope>
    <source>
        <strain evidence="3">KC07075</strain>
        <strain evidence="4 6">KC07079</strain>
    </source>
</reference>
<evidence type="ECO:0000313" key="5">
    <source>
        <dbReference type="Proteomes" id="UP001207736"/>
    </source>
</evidence>
<evidence type="ECO:0000313" key="4">
    <source>
        <dbReference type="EMBL" id="GJM53108.1"/>
    </source>
</evidence>
<dbReference type="CDD" id="cd00413">
    <property type="entry name" value="Glyco_hydrolase_16"/>
    <property type="match status" value="1"/>
</dbReference>
<dbReference type="PANTHER" id="PTHR10963:SF55">
    <property type="entry name" value="GLYCOSIDE HYDROLASE FAMILY 16 PROTEIN"/>
    <property type="match status" value="1"/>
</dbReference>
<dbReference type="PROSITE" id="PS51257">
    <property type="entry name" value="PROKAR_LIPOPROTEIN"/>
    <property type="match status" value="1"/>
</dbReference>
<dbReference type="Proteomes" id="UP001207736">
    <property type="component" value="Unassembled WGS sequence"/>
</dbReference>
<dbReference type="Pfam" id="PF06439">
    <property type="entry name" value="3keto-disac_hyd"/>
    <property type="match status" value="1"/>
</dbReference>
<dbReference type="GO" id="GO:0004553">
    <property type="term" value="F:hydrolase activity, hydrolyzing O-glycosyl compounds"/>
    <property type="evidence" value="ECO:0007669"/>
    <property type="project" value="InterPro"/>
</dbReference>
<protein>
    <submittedName>
        <fullName evidence="3">Beta-glucanase</fullName>
    </submittedName>
</protein>
<keyword evidence="6" id="KW-1185">Reference proteome</keyword>
<dbReference type="EMBL" id="BQKA01000021">
    <property type="protein sequence ID" value="GJM50067.1"/>
    <property type="molecule type" value="Genomic_DNA"/>
</dbReference>
<dbReference type="PROSITE" id="PS51762">
    <property type="entry name" value="GH16_2"/>
    <property type="match status" value="1"/>
</dbReference>
<feature type="domain" description="GH16" evidence="2">
    <location>
        <begin position="22"/>
        <end position="261"/>
    </location>
</feature>
<dbReference type="PANTHER" id="PTHR10963">
    <property type="entry name" value="GLYCOSYL HYDROLASE-RELATED"/>
    <property type="match status" value="1"/>
</dbReference>
<evidence type="ECO:0000259" key="2">
    <source>
        <dbReference type="PROSITE" id="PS51762"/>
    </source>
</evidence>
<organism evidence="3 5">
    <name type="scientific">Capnocytophaga catalasegens</name>
    <dbReference type="NCBI Taxonomy" id="1004260"/>
    <lineage>
        <taxon>Bacteria</taxon>
        <taxon>Pseudomonadati</taxon>
        <taxon>Bacteroidota</taxon>
        <taxon>Flavobacteriia</taxon>
        <taxon>Flavobacteriales</taxon>
        <taxon>Flavobacteriaceae</taxon>
        <taxon>Capnocytophaga</taxon>
    </lineage>
</organism>
<gene>
    <name evidence="3" type="ORF">RCZ15_10410</name>
    <name evidence="4" type="ORF">RCZ16_14250</name>
</gene>
<dbReference type="Proteomes" id="UP001208692">
    <property type="component" value="Unassembled WGS sequence"/>
</dbReference>
<dbReference type="InterPro" id="IPR050546">
    <property type="entry name" value="Glycosyl_Hydrlase_16"/>
</dbReference>